<name>A0A084J842_9CLOT</name>
<dbReference type="InterPro" id="IPR001943">
    <property type="entry name" value="UVR_dom"/>
</dbReference>
<gene>
    <name evidence="9" type="ORF">IO99_16525</name>
</gene>
<dbReference type="GO" id="GO:0034605">
    <property type="term" value="P:cellular response to heat"/>
    <property type="evidence" value="ECO:0007669"/>
    <property type="project" value="TreeGrafter"/>
</dbReference>
<feature type="domain" description="Clp R" evidence="8">
    <location>
        <begin position="2"/>
        <end position="144"/>
    </location>
</feature>
<evidence type="ECO:0000259" key="8">
    <source>
        <dbReference type="PROSITE" id="PS51903"/>
    </source>
</evidence>
<dbReference type="Pfam" id="PF17871">
    <property type="entry name" value="AAA_lid_9"/>
    <property type="match status" value="1"/>
</dbReference>
<dbReference type="InterPro" id="IPR036628">
    <property type="entry name" value="Clp_N_dom_sf"/>
</dbReference>
<dbReference type="EMBL" id="JPMD01000043">
    <property type="protein sequence ID" value="KEZ85126.1"/>
    <property type="molecule type" value="Genomic_DNA"/>
</dbReference>
<sequence>MFNKYNDRARQALMYAHGEAKRFRHGYVGTEHVLLGIVEEGGIAAKALENMCVDEIKIKDKIEKLVGYGEDEIYPEEIYFTPRTKKLMEVSLVEARNLNDKFVSPEHILLAILKEEEGVAYTILDNLGTNFNELLGMLSYNKKQCEISLSSNSDFHDSRTEMKIEEPYKSKRNKTPMIDKYGKDLTRYASENKLDPVIGRERDTERVLEILCRRLKNNPCLIGDPGVGKTAIVEGLAQKIQSDDVPEMLLNKRVISIDMASMVAGAKYRGEFEDRLKSLMDEVCKSEDIILFIDEIHTIVGAGGAEGAIDASNILKPALARGELQCIGATTVDEYRKYIEKDSALERRFQPIIIEEPSKEDAIQILKGLKNKYEEHHSIRITDEAISAAVNLSDRYISNRYLPDKAIDLLDEAGAKSRIENLQRNEVGILEQKLKKKIEEKSQAIDIQDFEKAASIRDEEYELRQQLNSRKRTLVESNEEIKITVDEAEIAKVLSTWTKIPLEKLTSKETDRLLNLENILHKRVIGQDEAIEAISKAIRRSRVGLRDCKRPIGSFIFLGPTGVGKTELSKALAETMFDDENSIIRIDMTEYMEKHSVSKLIGSPPGYIGFNEGGQLTEKVRRSPYSVILFDEIEKAHEDIFNILLQVLEDGRLTDSKGRVVDFRNTIIIMTSNAGASTIKKHRSIGFERLSDDKNCDNEYKNMKEIILGEIKNIFKPELLNRIDDIVVFHKLKDEHIIKIVDIITNNLCERAKQNDIILRFTDEAKTFISKQKRDKEYGARPLRRIITDMIEDRLSDEILKGNFKKSDIIQITVEKDALKFIKCS</sequence>
<dbReference type="InterPro" id="IPR050130">
    <property type="entry name" value="ClpA_ClpB"/>
</dbReference>
<keyword evidence="4 6" id="KW-0143">Chaperone</keyword>
<keyword evidence="1 5" id="KW-0677">Repeat</keyword>
<dbReference type="CDD" id="cd00009">
    <property type="entry name" value="AAA"/>
    <property type="match status" value="1"/>
</dbReference>
<dbReference type="PRINTS" id="PR00300">
    <property type="entry name" value="CLPPROTEASEA"/>
</dbReference>
<dbReference type="Gene3D" id="1.10.1780.10">
    <property type="entry name" value="Clp, N-terminal domain"/>
    <property type="match status" value="1"/>
</dbReference>
<dbReference type="PANTHER" id="PTHR11638:SF18">
    <property type="entry name" value="HEAT SHOCK PROTEIN 104"/>
    <property type="match status" value="1"/>
</dbReference>
<dbReference type="PROSITE" id="PS00870">
    <property type="entry name" value="CLPAB_1"/>
    <property type="match status" value="1"/>
</dbReference>
<dbReference type="GO" id="GO:0006508">
    <property type="term" value="P:proteolysis"/>
    <property type="evidence" value="ECO:0007669"/>
    <property type="project" value="UniProtKB-KW"/>
</dbReference>
<evidence type="ECO:0000256" key="4">
    <source>
        <dbReference type="ARBA" id="ARBA00023186"/>
    </source>
</evidence>
<dbReference type="Gene3D" id="4.10.860.10">
    <property type="entry name" value="UVR domain"/>
    <property type="match status" value="1"/>
</dbReference>
<evidence type="ECO:0000313" key="9">
    <source>
        <dbReference type="EMBL" id="KEZ85126.1"/>
    </source>
</evidence>
<keyword evidence="9" id="KW-0378">Hydrolase</keyword>
<dbReference type="Pfam" id="PF07724">
    <property type="entry name" value="AAA_2"/>
    <property type="match status" value="1"/>
</dbReference>
<dbReference type="GO" id="GO:0008233">
    <property type="term" value="F:peptidase activity"/>
    <property type="evidence" value="ECO:0007669"/>
    <property type="project" value="UniProtKB-KW"/>
</dbReference>
<dbReference type="Proteomes" id="UP000028542">
    <property type="component" value="Unassembled WGS sequence"/>
</dbReference>
<dbReference type="FunFam" id="3.40.50.300:FF:000025">
    <property type="entry name" value="ATP-dependent Clp protease subunit"/>
    <property type="match status" value="1"/>
</dbReference>
<organism evidence="9 10">
    <name type="scientific">Clostridium sulfidigenes</name>
    <dbReference type="NCBI Taxonomy" id="318464"/>
    <lineage>
        <taxon>Bacteria</taxon>
        <taxon>Bacillati</taxon>
        <taxon>Bacillota</taxon>
        <taxon>Clostridia</taxon>
        <taxon>Eubacteriales</taxon>
        <taxon>Clostridiaceae</taxon>
        <taxon>Clostridium</taxon>
    </lineage>
</organism>
<dbReference type="FunFam" id="3.40.50.300:FF:000010">
    <property type="entry name" value="Chaperone clpB 1, putative"/>
    <property type="match status" value="1"/>
</dbReference>
<evidence type="ECO:0000256" key="1">
    <source>
        <dbReference type="ARBA" id="ARBA00022737"/>
    </source>
</evidence>
<dbReference type="InterPro" id="IPR028299">
    <property type="entry name" value="ClpA/B_CS2"/>
</dbReference>
<dbReference type="InterPro" id="IPR003959">
    <property type="entry name" value="ATPase_AAA_core"/>
</dbReference>
<keyword evidence="3 6" id="KW-0067">ATP-binding</keyword>
<protein>
    <submittedName>
        <fullName evidence="9">Clp protease ClpX</fullName>
    </submittedName>
</protein>
<dbReference type="InterPro" id="IPR041546">
    <property type="entry name" value="ClpA/ClpB_AAA_lid"/>
</dbReference>
<dbReference type="GO" id="GO:0016887">
    <property type="term" value="F:ATP hydrolysis activity"/>
    <property type="evidence" value="ECO:0007669"/>
    <property type="project" value="InterPro"/>
</dbReference>
<dbReference type="STRING" id="318464.IO99_16525"/>
<evidence type="ECO:0000256" key="3">
    <source>
        <dbReference type="ARBA" id="ARBA00022840"/>
    </source>
</evidence>
<dbReference type="PROSITE" id="PS50151">
    <property type="entry name" value="UVR"/>
    <property type="match status" value="1"/>
</dbReference>
<dbReference type="Gene3D" id="3.40.50.300">
    <property type="entry name" value="P-loop containing nucleotide triphosphate hydrolases"/>
    <property type="match status" value="2"/>
</dbReference>
<evidence type="ECO:0000313" key="10">
    <source>
        <dbReference type="Proteomes" id="UP000028542"/>
    </source>
</evidence>
<proteinExistence type="inferred from homology"/>
<feature type="domain" description="UVR" evidence="7">
    <location>
        <begin position="431"/>
        <end position="466"/>
    </location>
</feature>
<dbReference type="SMART" id="SM00382">
    <property type="entry name" value="AAA"/>
    <property type="match status" value="2"/>
</dbReference>
<dbReference type="InterPro" id="IPR027417">
    <property type="entry name" value="P-loop_NTPase"/>
</dbReference>
<dbReference type="GO" id="GO:0005737">
    <property type="term" value="C:cytoplasm"/>
    <property type="evidence" value="ECO:0007669"/>
    <property type="project" value="TreeGrafter"/>
</dbReference>
<dbReference type="SUPFAM" id="SSF81923">
    <property type="entry name" value="Double Clp-N motif"/>
    <property type="match status" value="1"/>
</dbReference>
<evidence type="ECO:0000256" key="2">
    <source>
        <dbReference type="ARBA" id="ARBA00022741"/>
    </source>
</evidence>
<evidence type="ECO:0000259" key="7">
    <source>
        <dbReference type="PROSITE" id="PS50151"/>
    </source>
</evidence>
<evidence type="ECO:0000256" key="5">
    <source>
        <dbReference type="PROSITE-ProRule" id="PRU01251"/>
    </source>
</evidence>
<dbReference type="SUPFAM" id="SSF52540">
    <property type="entry name" value="P-loop containing nucleoside triphosphate hydrolases"/>
    <property type="match status" value="2"/>
</dbReference>
<dbReference type="Pfam" id="PF10431">
    <property type="entry name" value="ClpB_D2-small"/>
    <property type="match status" value="1"/>
</dbReference>
<dbReference type="AlphaFoldDB" id="A0A084J842"/>
<dbReference type="InterPro" id="IPR001270">
    <property type="entry name" value="ClpA/B"/>
</dbReference>
<dbReference type="InterPro" id="IPR019489">
    <property type="entry name" value="Clp_ATPase_C"/>
</dbReference>
<keyword evidence="10" id="KW-1185">Reference proteome</keyword>
<dbReference type="GO" id="GO:0005524">
    <property type="term" value="F:ATP binding"/>
    <property type="evidence" value="ECO:0007669"/>
    <property type="project" value="UniProtKB-KW"/>
</dbReference>
<keyword evidence="2 6" id="KW-0547">Nucleotide-binding</keyword>
<accession>A0A084J842</accession>
<dbReference type="Pfam" id="PF02861">
    <property type="entry name" value="Clp_N"/>
    <property type="match status" value="1"/>
</dbReference>
<dbReference type="Pfam" id="PF00004">
    <property type="entry name" value="AAA"/>
    <property type="match status" value="1"/>
</dbReference>
<dbReference type="SMART" id="SM01086">
    <property type="entry name" value="ClpB_D2-small"/>
    <property type="match status" value="1"/>
</dbReference>
<dbReference type="InterPro" id="IPR018368">
    <property type="entry name" value="ClpA/B_CS1"/>
</dbReference>
<keyword evidence="9" id="KW-0645">Protease</keyword>
<dbReference type="eggNOG" id="COG0542">
    <property type="taxonomic scope" value="Bacteria"/>
</dbReference>
<dbReference type="RefSeq" id="WP_035135187.1">
    <property type="nucleotide sequence ID" value="NZ_JPMD01000043.1"/>
</dbReference>
<dbReference type="Gene3D" id="1.10.8.60">
    <property type="match status" value="2"/>
</dbReference>
<dbReference type="PROSITE" id="PS00871">
    <property type="entry name" value="CLPAB_2"/>
    <property type="match status" value="1"/>
</dbReference>
<dbReference type="InterPro" id="IPR003593">
    <property type="entry name" value="AAA+_ATPase"/>
</dbReference>
<comment type="similarity">
    <text evidence="6">Belongs to the ClpA/ClpB family.</text>
</comment>
<dbReference type="PROSITE" id="PS51903">
    <property type="entry name" value="CLP_R"/>
    <property type="match status" value="1"/>
</dbReference>
<dbReference type="PANTHER" id="PTHR11638">
    <property type="entry name" value="ATP-DEPENDENT CLP PROTEASE"/>
    <property type="match status" value="1"/>
</dbReference>
<reference evidence="9 10" key="1">
    <citation type="submission" date="2014-07" db="EMBL/GenBank/DDBJ databases">
        <title>Draft genome of Clostridium sulfidigenes 113A isolated from sediments associated with methane hydrate from Krishna Godavari basin.</title>
        <authorList>
            <person name="Honkalas V.S."/>
            <person name="Dabir A.P."/>
            <person name="Arora P."/>
            <person name="Dhakephalkar P.K."/>
        </authorList>
    </citation>
    <scope>NUCLEOTIDE SEQUENCE [LARGE SCALE GENOMIC DNA]</scope>
    <source>
        <strain evidence="9 10">113A</strain>
    </source>
</reference>
<dbReference type="InterPro" id="IPR004176">
    <property type="entry name" value="Clp_R_N"/>
</dbReference>
<comment type="caution">
    <text evidence="9">The sequence shown here is derived from an EMBL/GenBank/DDBJ whole genome shotgun (WGS) entry which is preliminary data.</text>
</comment>
<evidence type="ECO:0000256" key="6">
    <source>
        <dbReference type="RuleBase" id="RU004432"/>
    </source>
</evidence>
<dbReference type="CDD" id="cd19499">
    <property type="entry name" value="RecA-like_ClpB_Hsp104-like"/>
    <property type="match status" value="1"/>
</dbReference>